<keyword evidence="5" id="KW-1185">Reference proteome</keyword>
<dbReference type="GO" id="GO:0003677">
    <property type="term" value="F:DNA binding"/>
    <property type="evidence" value="ECO:0007669"/>
    <property type="project" value="UniProtKB-KW"/>
</dbReference>
<dbReference type="KEGG" id="plw:D5F53_31080"/>
<dbReference type="Pfam" id="PF13411">
    <property type="entry name" value="MerR_1"/>
    <property type="match status" value="1"/>
</dbReference>
<keyword evidence="1" id="KW-0238">DNA-binding</keyword>
<dbReference type="InterPro" id="IPR011256">
    <property type="entry name" value="Reg_factor_effector_dom_sf"/>
</dbReference>
<evidence type="ECO:0000256" key="2">
    <source>
        <dbReference type="SAM" id="Coils"/>
    </source>
</evidence>
<feature type="coiled-coil region" evidence="2">
    <location>
        <begin position="96"/>
        <end position="123"/>
    </location>
</feature>
<dbReference type="Gene3D" id="1.10.1660.10">
    <property type="match status" value="1"/>
</dbReference>
<dbReference type="PANTHER" id="PTHR30204">
    <property type="entry name" value="REDOX-CYCLING DRUG-SENSING TRANSCRIPTIONAL ACTIVATOR SOXR"/>
    <property type="match status" value="1"/>
</dbReference>
<dbReference type="Proteomes" id="UP000266552">
    <property type="component" value="Chromosome"/>
</dbReference>
<dbReference type="EMBL" id="CP032412">
    <property type="protein sequence ID" value="AYB47474.1"/>
    <property type="molecule type" value="Genomic_DNA"/>
</dbReference>
<keyword evidence="2" id="KW-0175">Coiled coil</keyword>
<evidence type="ECO:0000313" key="5">
    <source>
        <dbReference type="Proteomes" id="UP000266552"/>
    </source>
</evidence>
<organism evidence="4 5">
    <name type="scientific">Paenibacillus lautus</name>
    <name type="common">Bacillus lautus</name>
    <dbReference type="NCBI Taxonomy" id="1401"/>
    <lineage>
        <taxon>Bacteria</taxon>
        <taxon>Bacillati</taxon>
        <taxon>Bacillota</taxon>
        <taxon>Bacilli</taxon>
        <taxon>Bacillales</taxon>
        <taxon>Paenibacillaceae</taxon>
        <taxon>Paenibacillus</taxon>
    </lineage>
</organism>
<dbReference type="SMART" id="SM00422">
    <property type="entry name" value="HTH_MERR"/>
    <property type="match status" value="1"/>
</dbReference>
<evidence type="ECO:0000313" key="4">
    <source>
        <dbReference type="EMBL" id="AYB47474.1"/>
    </source>
</evidence>
<feature type="domain" description="HTH merR-type" evidence="3">
    <location>
        <begin position="18"/>
        <end position="88"/>
    </location>
</feature>
<dbReference type="PROSITE" id="PS00552">
    <property type="entry name" value="HTH_MERR_1"/>
    <property type="match status" value="1"/>
</dbReference>
<gene>
    <name evidence="4" type="ORF">D5F53_31080</name>
</gene>
<dbReference type="InterPro" id="IPR047057">
    <property type="entry name" value="MerR_fam"/>
</dbReference>
<dbReference type="PROSITE" id="PS50937">
    <property type="entry name" value="HTH_MERR_2"/>
    <property type="match status" value="1"/>
</dbReference>
<name>A0A385TX39_PAELA</name>
<dbReference type="InterPro" id="IPR000551">
    <property type="entry name" value="MerR-type_HTH_dom"/>
</dbReference>
<evidence type="ECO:0000256" key="1">
    <source>
        <dbReference type="ARBA" id="ARBA00023125"/>
    </source>
</evidence>
<dbReference type="SUPFAM" id="SSF46955">
    <property type="entry name" value="Putative DNA-binding domain"/>
    <property type="match status" value="1"/>
</dbReference>
<sequence length="293" mass="32971">MISLSMRDRIIKEVANGMMKISVFAKVSGVSIKTLRYYDELGLLRPAHVDEQSGYRYYSEEQLLTVKRIASYKEQGFTLEQLKAFFDEDIGTDVVKNKLADKMTELRHAMQTLQLQLAEVNSRMSRLEPSEAGDSAGFIRIREVPSQLAASIRDQAPRSQLCLLLDEITKYATSYGEEEASQLTILWHDPGSENADIADIEVAIPITRDIPVNGRVRVDYLPMLQSAASLVHRCDPYGYSCPVAPELKAWISSQGLVQSDREPIREIYLTSDKDIYGKKRPAELLIPLQGNAL</sequence>
<proteinExistence type="predicted"/>
<protein>
    <submittedName>
        <fullName evidence="4">MerR family transcriptional regulator</fullName>
    </submittedName>
</protein>
<dbReference type="InterPro" id="IPR009061">
    <property type="entry name" value="DNA-bd_dom_put_sf"/>
</dbReference>
<dbReference type="PANTHER" id="PTHR30204:SF97">
    <property type="entry name" value="MERR FAMILY REGULATORY PROTEIN"/>
    <property type="match status" value="1"/>
</dbReference>
<accession>A0A385TX39</accession>
<dbReference type="Gene3D" id="3.20.80.10">
    <property type="entry name" value="Regulatory factor, effector binding domain"/>
    <property type="match status" value="1"/>
</dbReference>
<reference evidence="4 5" key="1">
    <citation type="submission" date="2018-09" db="EMBL/GenBank/DDBJ databases">
        <title>Genome Sequence of Paenibacillus lautus Strain E7593-69, Azo Dye-Degrading Bacteria, Isolated from Commercial Tattoo Inks.</title>
        <authorList>
            <person name="Nho S.W."/>
            <person name="Kim S.-J."/>
            <person name="Kweon O."/>
            <person name="Cerniglia C.E."/>
        </authorList>
    </citation>
    <scope>NUCLEOTIDE SEQUENCE [LARGE SCALE GENOMIC DNA]</scope>
    <source>
        <strain evidence="4 5">E7593-69</strain>
    </source>
</reference>
<dbReference type="AlphaFoldDB" id="A0A385TX39"/>
<dbReference type="GO" id="GO:0003700">
    <property type="term" value="F:DNA-binding transcription factor activity"/>
    <property type="evidence" value="ECO:0007669"/>
    <property type="project" value="InterPro"/>
</dbReference>
<dbReference type="CDD" id="cd01107">
    <property type="entry name" value="HTH_BmrR"/>
    <property type="match status" value="1"/>
</dbReference>
<evidence type="ECO:0000259" key="3">
    <source>
        <dbReference type="PROSITE" id="PS50937"/>
    </source>
</evidence>